<evidence type="ECO:0000313" key="3">
    <source>
        <dbReference type="Proteomes" id="UP000887565"/>
    </source>
</evidence>
<dbReference type="Gene3D" id="3.40.30.10">
    <property type="entry name" value="Glutaredoxin"/>
    <property type="match status" value="1"/>
</dbReference>
<reference evidence="4" key="1">
    <citation type="submission" date="2022-11" db="UniProtKB">
        <authorList>
            <consortium name="WormBaseParasite"/>
        </authorList>
    </citation>
    <scope>IDENTIFICATION</scope>
</reference>
<dbReference type="GO" id="GO:0006749">
    <property type="term" value="P:glutathione metabolic process"/>
    <property type="evidence" value="ECO:0007669"/>
    <property type="project" value="TreeGrafter"/>
</dbReference>
<protein>
    <submittedName>
        <fullName evidence="4">Glutathione S-transferase</fullName>
    </submittedName>
</protein>
<dbReference type="PANTHER" id="PTHR11571">
    <property type="entry name" value="GLUTATHIONE S-TRANSFERASE"/>
    <property type="match status" value="1"/>
</dbReference>
<keyword evidence="3" id="KW-1185">Reference proteome</keyword>
<dbReference type="InterPro" id="IPR004046">
    <property type="entry name" value="GST_C"/>
</dbReference>
<proteinExistence type="predicted"/>
<sequence>MICQSMAMARYVAKEHGLVPTNNFLAARADMIGELWQAYKKEHLPNFLDIYEKLLTENGGKFFVGNHLTWADLMVAELLDRFVMFNKNDG</sequence>
<feature type="domain" description="GST C-terminal" evidence="2">
    <location>
        <begin position="1"/>
        <end position="90"/>
    </location>
</feature>
<dbReference type="AlphaFoldDB" id="A0A915JCX9"/>
<name>A0A915JCX9_ROMCU</name>
<dbReference type="InterPro" id="IPR004045">
    <property type="entry name" value="Glutathione_S-Trfase_N"/>
</dbReference>
<dbReference type="InterPro" id="IPR036282">
    <property type="entry name" value="Glutathione-S-Trfase_C_sf"/>
</dbReference>
<dbReference type="WBParaSite" id="nRc.2.0.1.t23655-RA">
    <property type="protein sequence ID" value="nRc.2.0.1.t23655-RA"/>
    <property type="gene ID" value="nRc.2.0.1.g23655"/>
</dbReference>
<accession>A0A915JCX9</accession>
<dbReference type="GO" id="GO:0004364">
    <property type="term" value="F:glutathione transferase activity"/>
    <property type="evidence" value="ECO:0007669"/>
    <property type="project" value="TreeGrafter"/>
</dbReference>
<evidence type="ECO:0000259" key="2">
    <source>
        <dbReference type="PROSITE" id="PS50405"/>
    </source>
</evidence>
<dbReference type="SUPFAM" id="SSF47616">
    <property type="entry name" value="GST C-terminal domain-like"/>
    <property type="match status" value="1"/>
</dbReference>
<evidence type="ECO:0000313" key="4">
    <source>
        <dbReference type="WBParaSite" id="nRc.2.0.1.t23655-RA"/>
    </source>
</evidence>
<dbReference type="Pfam" id="PF14497">
    <property type="entry name" value="GST_C_3"/>
    <property type="match status" value="1"/>
</dbReference>
<dbReference type="CDD" id="cd03192">
    <property type="entry name" value="GST_C_Sigma_like"/>
    <property type="match status" value="1"/>
</dbReference>
<dbReference type="InterPro" id="IPR010987">
    <property type="entry name" value="Glutathione-S-Trfase_C-like"/>
</dbReference>
<dbReference type="Gene3D" id="1.20.1050.10">
    <property type="match status" value="2"/>
</dbReference>
<feature type="domain" description="GST N-terminal" evidence="1">
    <location>
        <begin position="1"/>
        <end position="20"/>
    </location>
</feature>
<organism evidence="3 4">
    <name type="scientific">Romanomermis culicivorax</name>
    <name type="common">Nematode worm</name>
    <dbReference type="NCBI Taxonomy" id="13658"/>
    <lineage>
        <taxon>Eukaryota</taxon>
        <taxon>Metazoa</taxon>
        <taxon>Ecdysozoa</taxon>
        <taxon>Nematoda</taxon>
        <taxon>Enoplea</taxon>
        <taxon>Dorylaimia</taxon>
        <taxon>Mermithida</taxon>
        <taxon>Mermithoidea</taxon>
        <taxon>Mermithidae</taxon>
        <taxon>Romanomermis</taxon>
    </lineage>
</organism>
<dbReference type="PROSITE" id="PS50405">
    <property type="entry name" value="GST_CTER"/>
    <property type="match status" value="1"/>
</dbReference>
<dbReference type="InterPro" id="IPR050213">
    <property type="entry name" value="GST_superfamily"/>
</dbReference>
<dbReference type="PROSITE" id="PS50404">
    <property type="entry name" value="GST_NTER"/>
    <property type="match status" value="1"/>
</dbReference>
<evidence type="ECO:0000259" key="1">
    <source>
        <dbReference type="PROSITE" id="PS50404"/>
    </source>
</evidence>
<dbReference type="Proteomes" id="UP000887565">
    <property type="component" value="Unplaced"/>
</dbReference>